<organism evidence="4 5">
    <name type="scientific">Heliorestis convoluta</name>
    <dbReference type="NCBI Taxonomy" id="356322"/>
    <lineage>
        <taxon>Bacteria</taxon>
        <taxon>Bacillati</taxon>
        <taxon>Bacillota</taxon>
        <taxon>Clostridia</taxon>
        <taxon>Eubacteriales</taxon>
        <taxon>Heliobacteriaceae</taxon>
        <taxon>Heliorestis</taxon>
    </lineage>
</organism>
<reference evidence="5" key="1">
    <citation type="submission" date="2019-11" db="EMBL/GenBank/DDBJ databases">
        <title>Genome sequence of Heliorestis convoluta strain HH, an alkaliphilic and minimalistic phototrophic bacterium from a soda lake in Egypt.</title>
        <authorList>
            <person name="Dewey E.D."/>
            <person name="Stokes L.M."/>
            <person name="Burchell B.M."/>
            <person name="Shaffer K.N."/>
            <person name="Huntington A.M."/>
            <person name="Baker J.M."/>
            <person name="Nadendla S."/>
            <person name="Giglio M.G."/>
            <person name="Touchman J.W."/>
            <person name="Blankenship R.E."/>
            <person name="Madigan M.T."/>
            <person name="Sattley W.M."/>
        </authorList>
    </citation>
    <scope>NUCLEOTIDE SEQUENCE [LARGE SCALE GENOMIC DNA]</scope>
    <source>
        <strain evidence="5">HH</strain>
    </source>
</reference>
<dbReference type="AlphaFoldDB" id="A0A5Q2N218"/>
<gene>
    <name evidence="4" type="primary">tonB</name>
    <name evidence="4" type="ORF">FTV88_0406</name>
</gene>
<comment type="subcellular location">
    <subcellularLocation>
        <location evidence="1">Membrane</location>
    </subcellularLocation>
</comment>
<keyword evidence="2" id="KW-0732">Signal</keyword>
<dbReference type="PANTHER" id="PTHR30332:SF24">
    <property type="entry name" value="SECRETIN GSPD-RELATED"/>
    <property type="match status" value="1"/>
</dbReference>
<dbReference type="KEGG" id="hcv:FTV88_0406"/>
<evidence type="ECO:0000256" key="1">
    <source>
        <dbReference type="ARBA" id="ARBA00004370"/>
    </source>
</evidence>
<dbReference type="OrthoDB" id="1786086at2"/>
<dbReference type="RefSeq" id="WP_153724131.1">
    <property type="nucleotide sequence ID" value="NZ_CP045875.1"/>
</dbReference>
<dbReference type="Gene3D" id="3.30.1370.130">
    <property type="match status" value="1"/>
</dbReference>
<keyword evidence="3" id="KW-0472">Membrane</keyword>
<dbReference type="GO" id="GO:0009306">
    <property type="term" value="P:protein secretion"/>
    <property type="evidence" value="ECO:0007669"/>
    <property type="project" value="TreeGrafter"/>
</dbReference>
<dbReference type="InterPro" id="IPR050810">
    <property type="entry name" value="Bact_Secretion_Sys_Channel"/>
</dbReference>
<dbReference type="PANTHER" id="PTHR30332">
    <property type="entry name" value="PROBABLE GENERAL SECRETION PATHWAY PROTEIN D"/>
    <property type="match status" value="1"/>
</dbReference>
<evidence type="ECO:0000313" key="5">
    <source>
        <dbReference type="Proteomes" id="UP000366051"/>
    </source>
</evidence>
<dbReference type="GO" id="GO:0016020">
    <property type="term" value="C:membrane"/>
    <property type="evidence" value="ECO:0007669"/>
    <property type="project" value="UniProtKB-SubCell"/>
</dbReference>
<dbReference type="Proteomes" id="UP000366051">
    <property type="component" value="Chromosome"/>
</dbReference>
<sequence>MIDIFRKSMGLTILFIFLFQLVLFPTTLYGDAMIYSSDHAMDRSRSVASARITIDARDVELRDLFSALALKMGTTIVLVDDIQQKVDLQVKNIPLRDAFDLLINKNGLAYLEQGTMILIGQTGNLHTHFYDQMFLQRFDLVFVKAPVIRSLINELNIPVKSLLLQSNENAIWVQGTVQELHKVRELIYVIDRIENEAIEEEESDETEVVEPFSLEYRIITTTQIPPERVLQLLTEMGIHLERYLTMDQRLLVFDQELFEHWEEIEKTIAELDTIRAREQTVFVYPLKNIVAGDAAAWLNEFNFGPDVRVVPNNADRFSKEILVISPPHKESTVRGAIERLDRVGTKIRLPVEDGNDANVLNARRSLLSELSGVPVSSFRISRDIGPVGNPRYILWVEETPDKIQLIKDLNRQVNNPN</sequence>
<evidence type="ECO:0000256" key="2">
    <source>
        <dbReference type="ARBA" id="ARBA00022729"/>
    </source>
</evidence>
<accession>A0A5Q2N218</accession>
<dbReference type="EMBL" id="CP045875">
    <property type="protein sequence ID" value="QGG46585.1"/>
    <property type="molecule type" value="Genomic_DNA"/>
</dbReference>
<protein>
    <submittedName>
        <fullName evidence="4">Energy transducer TonB</fullName>
    </submittedName>
</protein>
<evidence type="ECO:0000256" key="3">
    <source>
        <dbReference type="ARBA" id="ARBA00023136"/>
    </source>
</evidence>
<keyword evidence="5" id="KW-1185">Reference proteome</keyword>
<proteinExistence type="predicted"/>
<evidence type="ECO:0000313" key="4">
    <source>
        <dbReference type="EMBL" id="QGG46585.1"/>
    </source>
</evidence>
<dbReference type="GO" id="GO:0015627">
    <property type="term" value="C:type II protein secretion system complex"/>
    <property type="evidence" value="ECO:0007669"/>
    <property type="project" value="TreeGrafter"/>
</dbReference>
<name>A0A5Q2N218_9FIRM</name>